<accession>A0A5N5QHC8</accession>
<dbReference type="NCBIfam" id="TIGR00756">
    <property type="entry name" value="PPR"/>
    <property type="match status" value="2"/>
</dbReference>
<feature type="coiled-coil region" evidence="3">
    <location>
        <begin position="986"/>
        <end position="1031"/>
    </location>
</feature>
<sequence length="1724" mass="192885">MSVVALRRAVQRTFNLHPRSQVRSAATNSIRYGTASNAEQIKRRLYDSDMIRIPQTPSDVGWLNRALAVRAADQNIVGIIKLWGPTLERGVQPNALSYTIVLDIFARAGLFKETVRIFEDMLAMGVGDKVQGLNYVLKSTAANLVLEAQALEMFKLHGCSYNTVTYQHLLDALSQRENLEQTFQLLSEMDRLGIPPNVESVRTVILLAARVGMPKLAMEMAINSQGVLGVINEEVRMGILMSGADVLNAEVTQWAWNLTLKTPAQPTEPLCIEMLNTACRHGLPNLALSVLQYLKEVGVRIQEQHLAPLVGAHAIAGELRDAFLALNQFQALGVPVLPESTSSIVAAIGKSTENLDHAWEILSDLARPVNIEAVNAILQAAVNQSDMQRLIGIYKELGALEAIPTSHTFDTLLAGCLSISHAQLGEHLYEDMLSRGLKPTLQTYSRLILLSLTQPSYESAFARLEDIKKKNWLPPARVYDALVRRCVLENDPRADLALEDMELCGYKVTQALRDFLLNSSKNPPNQDQPDIIIQLTMRRLQSHSFPCPLLIVLFSPIASCSLAPFLSIPDPIPGRAFKLQDEVIGSGFYGAFYFQTFNDPTHGRVNYVDKDYATSHNLTYASDSKFVMRADTTKVVKSNGEWKPRGRDSIRIASKKQYDDSVIVLDLTHMPTGCGTWPAFWTVTTSGKWPSGGEIDIIEGVNNRSYNLASLHTSPDCNMRNSYRVMSGRVESNECDGSKNQNKGCGVKFNKSASFGRGFNELGGGWYAMRRAKGEGISVWFWSRYDLEVPDEVQYGTKRVHVETWGSPEAVFTIENCDIESHFGLHEIVFDLTFCGDWAGSEYANSGCPGNCVDFVDSNPRAFLEAYWEINSLLQMMRVCHVTVVDRIYHFLADPKFDFLTQIGVMITLAHPTTRQSVVGTDSTLSFDTHSMDAPKQGVLRLKTNKEKENLTPSSALPRLSAKKDPNQSTLAPVRKVSGSQPTLGAAALRTQVDALRAENAKLRKEHQRELSKLQDKTSHFETKVQELVREKLLRESAQADTEREQRMASQREAALRTALERSDAALKQVNERTGKLSQTERKLEDLDRIHSDEKRKLTTEISSLQSQLEVARTTMNEHSARLRERDASRRFEVRARDLEFRLQERELRIRELEDELATAEAQAEVYEGRVQVYDKRVRAYKDRVRIAEQQAREAEAEIEALQVNRTWQNEGTIKELEYTKMLLERLTVAYGELAAQMREKDKTVRSLEWALSDKEKRVETLERSVKVVEGDLMELAKEFGTGWSVSNSERWKGFGDSIDGGGDSRAELNELLVVAMDGQREMRAMEVEELELLAQQPRASLPSQSLSSSAGSSAELEIAQLRAQCAALQAEQDSLEQDLVDAAMDAEEHARQASAYKQLQTDYASLEAELLRVCTQHTLSALPQPVDPNTRTAHAQAQADLTRLETEHKRLQGEFAEYKRSMEEATRAVAEHEARAVLLNGLQAREHALREQMDELRAYVAELEKKLVEEKNNVKKAEEKLTEAKIVEEGLRYDINEMMEALDRVDRYEEAYETLVSEVVGLGLADDELDRLQKLSEATLGVSTAKQKLRYVEQVKAELDRVAQKLTQTEWERDQARAQGADLRRELSVFQTVTGLNGWTNPRSSSTPPVRPTMTPPPRVASTPLRQVAVGSASNGGSNLRPELRALGLGLPSSRPNSVASSTSERRISRALSLALEAENMTD</sequence>
<dbReference type="InterPro" id="IPR050546">
    <property type="entry name" value="Glycosyl_Hydrlase_16"/>
</dbReference>
<dbReference type="Pfam" id="PF13812">
    <property type="entry name" value="PPR_3"/>
    <property type="match status" value="1"/>
</dbReference>
<organism evidence="6 7">
    <name type="scientific">Ceratobasidium theobromae</name>
    <dbReference type="NCBI Taxonomy" id="1582974"/>
    <lineage>
        <taxon>Eukaryota</taxon>
        <taxon>Fungi</taxon>
        <taxon>Dikarya</taxon>
        <taxon>Basidiomycota</taxon>
        <taxon>Agaricomycotina</taxon>
        <taxon>Agaricomycetes</taxon>
        <taxon>Cantharellales</taxon>
        <taxon>Ceratobasidiaceae</taxon>
        <taxon>Ceratobasidium</taxon>
    </lineage>
</organism>
<dbReference type="OrthoDB" id="419631at2759"/>
<dbReference type="SUPFAM" id="SSF57997">
    <property type="entry name" value="Tropomyosin"/>
    <property type="match status" value="1"/>
</dbReference>
<dbReference type="InterPro" id="IPR002885">
    <property type="entry name" value="PPR_rpt"/>
</dbReference>
<feature type="region of interest" description="Disordered" evidence="4">
    <location>
        <begin position="943"/>
        <end position="979"/>
    </location>
</feature>
<keyword evidence="3" id="KW-0175">Coiled coil</keyword>
<feature type="region of interest" description="Disordered" evidence="4">
    <location>
        <begin position="1636"/>
        <end position="1709"/>
    </location>
</feature>
<dbReference type="Pfam" id="PF26113">
    <property type="entry name" value="GH16_XgeA"/>
    <property type="match status" value="1"/>
</dbReference>
<dbReference type="Pfam" id="PF23276">
    <property type="entry name" value="TPR_24"/>
    <property type="match status" value="1"/>
</dbReference>
<dbReference type="PANTHER" id="PTHR10963">
    <property type="entry name" value="GLYCOSYL HYDROLASE-RELATED"/>
    <property type="match status" value="1"/>
</dbReference>
<evidence type="ECO:0000313" key="7">
    <source>
        <dbReference type="Proteomes" id="UP000383932"/>
    </source>
</evidence>
<dbReference type="Gene3D" id="1.20.5.1160">
    <property type="entry name" value="Vasodilator-stimulated phosphoprotein"/>
    <property type="match status" value="1"/>
</dbReference>
<dbReference type="PANTHER" id="PTHR10963:SF24">
    <property type="entry name" value="GLYCOSIDASE C21B10.07-RELATED"/>
    <property type="match status" value="1"/>
</dbReference>
<feature type="repeat" description="PPR" evidence="2">
    <location>
        <begin position="405"/>
        <end position="439"/>
    </location>
</feature>
<keyword evidence="6" id="KW-0326">Glycosidase</keyword>
<gene>
    <name evidence="6" type="ORF">CTheo_5486</name>
</gene>
<evidence type="ECO:0000313" key="6">
    <source>
        <dbReference type="EMBL" id="KAB5591074.1"/>
    </source>
</evidence>
<dbReference type="InterPro" id="IPR057027">
    <property type="entry name" value="TPR_mt"/>
</dbReference>
<dbReference type="SUPFAM" id="SSF49899">
    <property type="entry name" value="Concanavalin A-like lectins/glucanases"/>
    <property type="match status" value="1"/>
</dbReference>
<protein>
    <submittedName>
        <fullName evidence="6">Glycosidase C21B10.07</fullName>
    </submittedName>
</protein>
<dbReference type="InterPro" id="IPR013320">
    <property type="entry name" value="ConA-like_dom_sf"/>
</dbReference>
<feature type="repeat" description="PPR" evidence="2">
    <location>
        <begin position="94"/>
        <end position="128"/>
    </location>
</feature>
<feature type="coiled-coil region" evidence="3">
    <location>
        <begin position="1593"/>
        <end position="1627"/>
    </location>
</feature>
<feature type="repeat" description="PPR" evidence="2">
    <location>
        <begin position="162"/>
        <end position="196"/>
    </location>
</feature>
<feature type="coiled-coil region" evidence="3">
    <location>
        <begin position="1245"/>
        <end position="1279"/>
    </location>
</feature>
<feature type="coiled-coil region" evidence="3">
    <location>
        <begin position="1352"/>
        <end position="1410"/>
    </location>
</feature>
<evidence type="ECO:0000256" key="4">
    <source>
        <dbReference type="SAM" id="MobiDB-lite"/>
    </source>
</evidence>
<comment type="caution">
    <text evidence="6">The sequence shown here is derived from an EMBL/GenBank/DDBJ whole genome shotgun (WGS) entry which is preliminary data.</text>
</comment>
<keyword evidence="6" id="KW-0378">Hydrolase</keyword>
<dbReference type="Gene3D" id="2.60.120.200">
    <property type="match status" value="1"/>
</dbReference>
<dbReference type="InterPro" id="IPR011990">
    <property type="entry name" value="TPR-like_helical_dom_sf"/>
</dbReference>
<dbReference type="PROSITE" id="PS51375">
    <property type="entry name" value="PPR"/>
    <property type="match status" value="3"/>
</dbReference>
<dbReference type="GO" id="GO:0004553">
    <property type="term" value="F:hydrolase activity, hydrolyzing O-glycosyl compounds"/>
    <property type="evidence" value="ECO:0007669"/>
    <property type="project" value="InterPro"/>
</dbReference>
<feature type="coiled-coil region" evidence="3">
    <location>
        <begin position="1077"/>
        <end position="1205"/>
    </location>
</feature>
<reference evidence="6 7" key="1">
    <citation type="journal article" date="2019" name="Fungal Biol. Biotechnol.">
        <title>Draft genome sequence of fastidious pathogen Ceratobasidium theobromae, which causes vascular-streak dieback in Theobroma cacao.</title>
        <authorList>
            <person name="Ali S.S."/>
            <person name="Asman A."/>
            <person name="Shao J."/>
            <person name="Firmansyah A.P."/>
            <person name="Susilo A.W."/>
            <person name="Rosmana A."/>
            <person name="McMahon P."/>
            <person name="Junaid M."/>
            <person name="Guest D."/>
            <person name="Kheng T.Y."/>
            <person name="Meinhardt L.W."/>
            <person name="Bailey B.A."/>
        </authorList>
    </citation>
    <scope>NUCLEOTIDE SEQUENCE [LARGE SCALE GENOMIC DNA]</scope>
    <source>
        <strain evidence="6 7">CT2</strain>
    </source>
</reference>
<proteinExistence type="predicted"/>
<dbReference type="Proteomes" id="UP000383932">
    <property type="component" value="Unassembled WGS sequence"/>
</dbReference>
<dbReference type="CDD" id="cd02181">
    <property type="entry name" value="GH16_fungal_Lam16A_glucanase"/>
    <property type="match status" value="1"/>
</dbReference>
<keyword evidence="1" id="KW-0677">Repeat</keyword>
<dbReference type="Pfam" id="PF01535">
    <property type="entry name" value="PPR"/>
    <property type="match status" value="1"/>
</dbReference>
<dbReference type="PROSITE" id="PS51762">
    <property type="entry name" value="GH16_2"/>
    <property type="match status" value="1"/>
</dbReference>
<evidence type="ECO:0000256" key="1">
    <source>
        <dbReference type="ARBA" id="ARBA00022737"/>
    </source>
</evidence>
<evidence type="ECO:0000259" key="5">
    <source>
        <dbReference type="PROSITE" id="PS51762"/>
    </source>
</evidence>
<dbReference type="EMBL" id="SSOP01000125">
    <property type="protein sequence ID" value="KAB5591074.1"/>
    <property type="molecule type" value="Genomic_DNA"/>
</dbReference>
<feature type="compositionally biased region" description="Pro residues" evidence="4">
    <location>
        <begin position="1650"/>
        <end position="1660"/>
    </location>
</feature>
<dbReference type="Gene3D" id="1.25.40.10">
    <property type="entry name" value="Tetratricopeptide repeat domain"/>
    <property type="match status" value="3"/>
</dbReference>
<feature type="compositionally biased region" description="Polar residues" evidence="4">
    <location>
        <begin position="1695"/>
        <end position="1704"/>
    </location>
</feature>
<dbReference type="InterPro" id="IPR000757">
    <property type="entry name" value="Beta-glucanase-like"/>
</dbReference>
<feature type="coiled-coil region" evidence="3">
    <location>
        <begin position="1435"/>
        <end position="1559"/>
    </location>
</feature>
<dbReference type="GO" id="GO:0009251">
    <property type="term" value="P:glucan catabolic process"/>
    <property type="evidence" value="ECO:0007669"/>
    <property type="project" value="TreeGrafter"/>
</dbReference>
<evidence type="ECO:0000256" key="2">
    <source>
        <dbReference type="PROSITE-ProRule" id="PRU00708"/>
    </source>
</evidence>
<evidence type="ECO:0000256" key="3">
    <source>
        <dbReference type="SAM" id="Coils"/>
    </source>
</evidence>
<keyword evidence="7" id="KW-1185">Reference proteome</keyword>
<name>A0A5N5QHC8_9AGAM</name>
<feature type="domain" description="GH16" evidence="5">
    <location>
        <begin position="563"/>
        <end position="847"/>
    </location>
</feature>